<dbReference type="InParanoid" id="W3WKI4"/>
<keyword evidence="8" id="KW-1185">Reference proteome</keyword>
<dbReference type="OrthoDB" id="3358017at2759"/>
<gene>
    <name evidence="7" type="ORF">PFICI_14254</name>
</gene>
<feature type="transmembrane region" description="Helical" evidence="6">
    <location>
        <begin position="60"/>
        <end position="80"/>
    </location>
</feature>
<dbReference type="eggNOG" id="ENOG502RKPU">
    <property type="taxonomic scope" value="Eukaryota"/>
</dbReference>
<dbReference type="FunCoup" id="W3WKI4">
    <property type="interactions" value="20"/>
</dbReference>
<dbReference type="OMA" id="SRCWYFI"/>
<dbReference type="EMBL" id="KI912120">
    <property type="protein sequence ID" value="ETS74388.1"/>
    <property type="molecule type" value="Genomic_DNA"/>
</dbReference>
<feature type="transmembrane region" description="Helical" evidence="6">
    <location>
        <begin position="92"/>
        <end position="114"/>
    </location>
</feature>
<dbReference type="KEGG" id="pfy:PFICI_14254"/>
<feature type="transmembrane region" description="Helical" evidence="6">
    <location>
        <begin position="134"/>
        <end position="152"/>
    </location>
</feature>
<protein>
    <recommendedName>
        <fullName evidence="9">Protein RTA1</fullName>
    </recommendedName>
</protein>
<evidence type="ECO:0000313" key="8">
    <source>
        <dbReference type="Proteomes" id="UP000030651"/>
    </source>
</evidence>
<evidence type="ECO:0008006" key="9">
    <source>
        <dbReference type="Google" id="ProtNLM"/>
    </source>
</evidence>
<evidence type="ECO:0000256" key="2">
    <source>
        <dbReference type="ARBA" id="ARBA00022692"/>
    </source>
</evidence>
<evidence type="ECO:0000256" key="5">
    <source>
        <dbReference type="SAM" id="MobiDB-lite"/>
    </source>
</evidence>
<evidence type="ECO:0000256" key="1">
    <source>
        <dbReference type="ARBA" id="ARBA00004141"/>
    </source>
</evidence>
<dbReference type="HOGENOM" id="CLU_033465_3_1_1"/>
<feature type="transmembrane region" description="Helical" evidence="6">
    <location>
        <begin position="215"/>
        <end position="235"/>
    </location>
</feature>
<dbReference type="InterPro" id="IPR007568">
    <property type="entry name" value="RTA1"/>
</dbReference>
<evidence type="ECO:0000256" key="4">
    <source>
        <dbReference type="ARBA" id="ARBA00023136"/>
    </source>
</evidence>
<proteinExistence type="predicted"/>
<evidence type="ECO:0000313" key="7">
    <source>
        <dbReference type="EMBL" id="ETS74388.1"/>
    </source>
</evidence>
<keyword evidence="3 6" id="KW-1133">Transmembrane helix</keyword>
<accession>W3WKI4</accession>
<organism evidence="7 8">
    <name type="scientific">Pestalotiopsis fici (strain W106-1 / CGMCC3.15140)</name>
    <dbReference type="NCBI Taxonomy" id="1229662"/>
    <lineage>
        <taxon>Eukaryota</taxon>
        <taxon>Fungi</taxon>
        <taxon>Dikarya</taxon>
        <taxon>Ascomycota</taxon>
        <taxon>Pezizomycotina</taxon>
        <taxon>Sordariomycetes</taxon>
        <taxon>Xylariomycetidae</taxon>
        <taxon>Amphisphaeriales</taxon>
        <taxon>Sporocadaceae</taxon>
        <taxon>Pestalotiopsis</taxon>
    </lineage>
</organism>
<dbReference type="AlphaFoldDB" id="W3WKI4"/>
<reference evidence="8" key="1">
    <citation type="journal article" date="2015" name="BMC Genomics">
        <title>Genomic and transcriptomic analysis of the endophytic fungus Pestalotiopsis fici reveals its lifestyle and high potential for synthesis of natural products.</title>
        <authorList>
            <person name="Wang X."/>
            <person name="Zhang X."/>
            <person name="Liu L."/>
            <person name="Xiang M."/>
            <person name="Wang W."/>
            <person name="Sun X."/>
            <person name="Che Y."/>
            <person name="Guo L."/>
            <person name="Liu G."/>
            <person name="Guo L."/>
            <person name="Wang C."/>
            <person name="Yin W.B."/>
            <person name="Stadler M."/>
            <person name="Zhang X."/>
            <person name="Liu X."/>
        </authorList>
    </citation>
    <scope>NUCLEOTIDE SEQUENCE [LARGE SCALE GENOMIC DNA]</scope>
    <source>
        <strain evidence="8">W106-1 / CGMCC3.15140</strain>
    </source>
</reference>
<keyword evidence="2 6" id="KW-0812">Transmembrane</keyword>
<dbReference type="RefSeq" id="XP_007841026.1">
    <property type="nucleotide sequence ID" value="XM_007842835.1"/>
</dbReference>
<evidence type="ECO:0000256" key="6">
    <source>
        <dbReference type="SAM" id="Phobius"/>
    </source>
</evidence>
<dbReference type="Proteomes" id="UP000030651">
    <property type="component" value="Unassembled WGS sequence"/>
</dbReference>
<feature type="region of interest" description="Disordered" evidence="5">
    <location>
        <begin position="302"/>
        <end position="321"/>
    </location>
</feature>
<feature type="transmembrane region" description="Helical" evidence="6">
    <location>
        <begin position="250"/>
        <end position="269"/>
    </location>
</feature>
<sequence length="321" mass="35578">MAPLFMHNNLLELQRRDEQVMSKLYLYDPSLAAACIFIVLFACTAVAHLFVLFKRRTWYFVPFLIGIGCEIIGYAGRALSASQTPNWSVFPYALQSLMLLIAPSFLAASIYGMLGRTIAMTRGEAYSPIPPKKLTKVFVTSDVLSFLVQSGGGGILTNAKSPSSIQLGEKVIIVGLFIQLIGFIFFIGVTGTFHKRITQGSRTGPVSVAAPWRRHIFILYGVSALVFVRSLFRVIEYCQGYDGYLQTTEVFLYVFDAALMFVVTVVLAIDYPNGEETGFEEVKSEPEGPLELRNLIPGNVHSMQQWEGPSPTAYRGQSARI</sequence>
<dbReference type="GO" id="GO:0016020">
    <property type="term" value="C:membrane"/>
    <property type="evidence" value="ECO:0007669"/>
    <property type="project" value="UniProtKB-SubCell"/>
</dbReference>
<dbReference type="Pfam" id="PF04479">
    <property type="entry name" value="RTA1"/>
    <property type="match status" value="1"/>
</dbReference>
<dbReference type="PANTHER" id="PTHR31465:SF35">
    <property type="entry name" value="RTA1 DOMAIN PROTEIN-RELATED"/>
    <property type="match status" value="1"/>
</dbReference>
<feature type="transmembrane region" description="Helical" evidence="6">
    <location>
        <begin position="172"/>
        <end position="194"/>
    </location>
</feature>
<dbReference type="GeneID" id="19279267"/>
<name>W3WKI4_PESFW</name>
<dbReference type="PANTHER" id="PTHR31465">
    <property type="entry name" value="PROTEIN RTA1-RELATED"/>
    <property type="match status" value="1"/>
</dbReference>
<feature type="transmembrane region" description="Helical" evidence="6">
    <location>
        <begin position="31"/>
        <end position="53"/>
    </location>
</feature>
<comment type="subcellular location">
    <subcellularLocation>
        <location evidence="1">Membrane</location>
        <topology evidence="1">Multi-pass membrane protein</topology>
    </subcellularLocation>
</comment>
<evidence type="ECO:0000256" key="3">
    <source>
        <dbReference type="ARBA" id="ARBA00022989"/>
    </source>
</evidence>
<keyword evidence="4 6" id="KW-0472">Membrane</keyword>